<dbReference type="PANTHER" id="PTHR11081:SF32">
    <property type="entry name" value="POST-TRANSCRIPTIONAL REGULATOR MKT1"/>
    <property type="match status" value="1"/>
</dbReference>
<dbReference type="InterPro" id="IPR006085">
    <property type="entry name" value="XPG_DNA_repair_N"/>
</dbReference>
<dbReference type="InterPro" id="IPR006084">
    <property type="entry name" value="XPG/Rad2"/>
</dbReference>
<dbReference type="AlphaFoldDB" id="M3HLE5"/>
<comment type="similarity">
    <text evidence="2">Belongs to the XPG/RAD2 endonuclease family.</text>
</comment>
<evidence type="ECO:0000313" key="7">
    <source>
        <dbReference type="Proteomes" id="UP000011777"/>
    </source>
</evidence>
<dbReference type="Proteomes" id="UP000011777">
    <property type="component" value="Unassembled WGS sequence"/>
</dbReference>
<dbReference type="EMBL" id="AOGT01001183">
    <property type="protein sequence ID" value="EMG48237.1"/>
    <property type="molecule type" value="Genomic_DNA"/>
</dbReference>
<feature type="region of interest" description="Disordered" evidence="3">
    <location>
        <begin position="341"/>
        <end position="363"/>
    </location>
</feature>
<dbReference type="Pfam" id="PF00752">
    <property type="entry name" value="XPG_N"/>
    <property type="match status" value="1"/>
</dbReference>
<dbReference type="GO" id="GO:0006417">
    <property type="term" value="P:regulation of translation"/>
    <property type="evidence" value="ECO:0007669"/>
    <property type="project" value="UniProtKB-KW"/>
</dbReference>
<dbReference type="OrthoDB" id="17262at2759"/>
<dbReference type="Pfam" id="PF12247">
    <property type="entry name" value="MKT1_N"/>
    <property type="match status" value="1"/>
</dbReference>
<accession>M3HLE5</accession>
<dbReference type="SMART" id="SM00485">
    <property type="entry name" value="XPGN"/>
    <property type="match status" value="1"/>
</dbReference>
<dbReference type="Pfam" id="PF12246">
    <property type="entry name" value="MKT1_C"/>
    <property type="match status" value="1"/>
</dbReference>
<dbReference type="SMART" id="SM00484">
    <property type="entry name" value="XPGI"/>
    <property type="match status" value="1"/>
</dbReference>
<evidence type="ECO:0000313" key="6">
    <source>
        <dbReference type="EMBL" id="EMG48237.1"/>
    </source>
</evidence>
<sequence>MPINSLESLLFERKQAHLGSIEILSNAVIGIDVEHYLSRIYTHKKEQYLPAIGGIPTSLRDYIKSDLQVFQEFHIKPIFVISGLRIQLQSKTYKTNELNPAEQHIDNIWKKFTKESNLSHGSYGHGSGHMNENFRLVSDPLNVGYLINDIVSIFLENDIDYLITPYDASFQLSYLYQSKTIDMIYGSTDLLLTKVDKFILGMEFQSKEFRFINKAHVLQELNLNERQFSDLCLLVGCNLQPETFPIFPPIPKPNPMQPFPQLSYFKIGLDMLYQYVQFSGDHSGLLGYVVNLNNGRLLDLYYKGVCAIKYVPILNRDGYVELYNVAMAKLGLTANIDFLDEEEDEEEEEGQNDEGKSGSDRSVKIPNDIHDIISQRLPPELYFYQSLGLLPLQLLESITKGELDIRPPLELGSSESYKSLISSKFYQNLLDYQYNLITQLLARYYQVKKIKVKYWFKNDVIELNNRMNPPFFKRIEPLFIQNDKSGDKFELTDFFKSKLTGNYTTNKEIKTYEDIVSTVLLRTLYMYGILTDKKELSTIGKILVKLATEIETTQEEFEHFVLLILLLQSKTLVLNDPGKEYLNVSANYKQVYDHYRPQKSISSDELKKITLVSRIFTFSRLNISPINYQGPISRNLLNFRSHLEFLNTNLINSLQVTLIDFIVHQEQNEIKSIFESKGDWYKLVENLPFFNTLNNTLMGIMGEIYFETALKQEQPTTDNKKELIQKCQNHLFEHVYQINIPTFNINVHGVNAVTKDQLISDFENSVGFWDKFVKLSVIVNDTDKTLISDAFLKEIKETDEFVHKFV</sequence>
<dbReference type="GO" id="GO:0004518">
    <property type="term" value="F:nuclease activity"/>
    <property type="evidence" value="ECO:0007669"/>
    <property type="project" value="InterPro"/>
</dbReference>
<dbReference type="InterPro" id="IPR022040">
    <property type="entry name" value="MKT1_N"/>
</dbReference>
<dbReference type="OMA" id="RFYQTKV"/>
<dbReference type="GO" id="GO:0006974">
    <property type="term" value="P:DNA damage response"/>
    <property type="evidence" value="ECO:0007669"/>
    <property type="project" value="UniProtKB-ARBA"/>
</dbReference>
<dbReference type="SUPFAM" id="SSF88723">
    <property type="entry name" value="PIN domain-like"/>
    <property type="match status" value="1"/>
</dbReference>
<feature type="domain" description="XPG-I" evidence="4">
    <location>
        <begin position="155"/>
        <end position="223"/>
    </location>
</feature>
<dbReference type="PANTHER" id="PTHR11081">
    <property type="entry name" value="FLAP ENDONUCLEASE FAMILY MEMBER"/>
    <property type="match status" value="1"/>
</dbReference>
<feature type="domain" description="XPG N-terminal" evidence="5">
    <location>
        <begin position="1"/>
        <end position="103"/>
    </location>
</feature>
<evidence type="ECO:0000259" key="5">
    <source>
        <dbReference type="SMART" id="SM00485"/>
    </source>
</evidence>
<evidence type="ECO:0000259" key="4">
    <source>
        <dbReference type="SMART" id="SM00484"/>
    </source>
</evidence>
<comment type="caution">
    <text evidence="6">The sequence shown here is derived from an EMBL/GenBank/DDBJ whole genome shotgun (WGS) entry which is preliminary data.</text>
</comment>
<proteinExistence type="inferred from homology"/>
<keyword evidence="7" id="KW-1185">Reference proteome</keyword>
<organism evidence="6 7">
    <name type="scientific">Candida maltosa (strain Xu316)</name>
    <name type="common">Yeast</name>
    <dbReference type="NCBI Taxonomy" id="1245528"/>
    <lineage>
        <taxon>Eukaryota</taxon>
        <taxon>Fungi</taxon>
        <taxon>Dikarya</taxon>
        <taxon>Ascomycota</taxon>
        <taxon>Saccharomycotina</taxon>
        <taxon>Pichiomycetes</taxon>
        <taxon>Debaryomycetaceae</taxon>
        <taxon>Candida/Lodderomyces clade</taxon>
        <taxon>Candida</taxon>
    </lineage>
</organism>
<dbReference type="CDD" id="cd09858">
    <property type="entry name" value="PIN_MKT1"/>
    <property type="match status" value="1"/>
</dbReference>
<dbReference type="InterPro" id="IPR022039">
    <property type="entry name" value="MKT1_C"/>
</dbReference>
<reference evidence="6 7" key="1">
    <citation type="submission" date="2013-02" db="EMBL/GenBank/DDBJ databases">
        <title>Genome sequence of Candida maltosa Xu316, a potential industrial strain for xylitol and ethanol production.</title>
        <authorList>
            <person name="Yu J."/>
            <person name="Wang Q."/>
            <person name="Geng X."/>
            <person name="Bao W."/>
            <person name="He P."/>
            <person name="Cai J."/>
        </authorList>
    </citation>
    <scope>NUCLEOTIDE SEQUENCE [LARGE SCALE GENOMIC DNA]</scope>
    <source>
        <strain evidence="7">Xu316</strain>
    </source>
</reference>
<keyword evidence="1" id="KW-0810">Translation regulation</keyword>
<evidence type="ECO:0000256" key="2">
    <source>
        <dbReference type="ARBA" id="ARBA00024023"/>
    </source>
</evidence>
<name>M3HLE5_CANMX</name>
<dbReference type="InterPro" id="IPR029060">
    <property type="entry name" value="PIN-like_dom_sf"/>
</dbReference>
<protein>
    <submittedName>
        <fullName evidence="6">Uncharacterized protein</fullName>
    </submittedName>
</protein>
<feature type="non-terminal residue" evidence="6">
    <location>
        <position position="1"/>
    </location>
</feature>
<dbReference type="InterPro" id="IPR006086">
    <property type="entry name" value="XPG-I_dom"/>
</dbReference>
<evidence type="ECO:0000256" key="3">
    <source>
        <dbReference type="SAM" id="MobiDB-lite"/>
    </source>
</evidence>
<dbReference type="STRING" id="1245528.M3HLE5"/>
<feature type="compositionally biased region" description="Basic and acidic residues" evidence="3">
    <location>
        <begin position="353"/>
        <end position="363"/>
    </location>
</feature>
<evidence type="ECO:0000256" key="1">
    <source>
        <dbReference type="ARBA" id="ARBA00022845"/>
    </source>
</evidence>
<feature type="compositionally biased region" description="Acidic residues" evidence="3">
    <location>
        <begin position="341"/>
        <end position="352"/>
    </location>
</feature>
<dbReference type="HOGENOM" id="CLU_378548_0_0_1"/>
<gene>
    <name evidence="6" type="ORF">G210_1220</name>
</gene>
<dbReference type="Gene3D" id="3.40.50.1010">
    <property type="entry name" value="5'-nuclease"/>
    <property type="match status" value="1"/>
</dbReference>
<dbReference type="eggNOG" id="ENOG502QVHA">
    <property type="taxonomic scope" value="Eukaryota"/>
</dbReference>
<dbReference type="GO" id="GO:0003730">
    <property type="term" value="F:mRNA 3'-UTR binding"/>
    <property type="evidence" value="ECO:0007669"/>
    <property type="project" value="TreeGrafter"/>
</dbReference>